<dbReference type="InterPro" id="IPR017871">
    <property type="entry name" value="ABC_transporter-like_CS"/>
</dbReference>
<evidence type="ECO:0000256" key="2">
    <source>
        <dbReference type="ARBA" id="ARBA00022448"/>
    </source>
</evidence>
<dbReference type="EMBL" id="RQYT01000027">
    <property type="protein sequence ID" value="RRD48886.1"/>
    <property type="molecule type" value="Genomic_DNA"/>
</dbReference>
<dbReference type="GO" id="GO:0016887">
    <property type="term" value="F:ATP hydrolysis activity"/>
    <property type="evidence" value="ECO:0007669"/>
    <property type="project" value="InterPro"/>
</dbReference>
<dbReference type="PANTHER" id="PTHR43776">
    <property type="entry name" value="TRANSPORT ATP-BINDING PROTEIN"/>
    <property type="match status" value="1"/>
</dbReference>
<dbReference type="PANTHER" id="PTHR43776:SF7">
    <property type="entry name" value="D,D-DIPEPTIDE TRANSPORT ATP-BINDING PROTEIN DDPF-RELATED"/>
    <property type="match status" value="1"/>
</dbReference>
<gene>
    <name evidence="6" type="ORF">EII35_10670</name>
</gene>
<dbReference type="OrthoDB" id="8481147at2"/>
<reference evidence="6 7" key="1">
    <citation type="submission" date="2018-11" db="EMBL/GenBank/DDBJ databases">
        <title>Genomes From Bacteria Associated with the Canine Oral Cavity: a Test Case for Automated Genome-Based Taxonomic Assignment.</title>
        <authorList>
            <person name="Coil D.A."/>
            <person name="Jospin G."/>
            <person name="Darling A.E."/>
            <person name="Wallis C."/>
            <person name="Davis I.J."/>
            <person name="Harris S."/>
            <person name="Eisen J.A."/>
            <person name="Holcombe L.J."/>
            <person name="O'Flynn C."/>
        </authorList>
    </citation>
    <scope>NUCLEOTIDE SEQUENCE [LARGE SCALE GENOMIC DNA]</scope>
    <source>
        <strain evidence="6 7">OH2822_COT-296</strain>
    </source>
</reference>
<dbReference type="PROSITE" id="PS50893">
    <property type="entry name" value="ABC_TRANSPORTER_2"/>
    <property type="match status" value="1"/>
</dbReference>
<comment type="caution">
    <text evidence="6">The sequence shown here is derived from an EMBL/GenBank/DDBJ whole genome shotgun (WGS) entry which is preliminary data.</text>
</comment>
<evidence type="ECO:0000259" key="5">
    <source>
        <dbReference type="PROSITE" id="PS50893"/>
    </source>
</evidence>
<proteinExistence type="inferred from homology"/>
<protein>
    <submittedName>
        <fullName evidence="6">ABC transporter ATP-binding protein</fullName>
    </submittedName>
</protein>
<sequence>MTTGLTASGLVRTYGSRGLLARFRRSDAVRAVDGVDVDLRQGQRLGIVGESGSGKSTLMRLLLGLEAPDQGTVVLDGREVRAGADLAWFRRRVQFVPQDPSSSLNPHLRIRDCVREPLQCLGITGDHGARILECLDAVGLDPSLADRYPGELSGGQRQRVAIARALAPKPEVIVADEAVSALDALVRLQVMTTLREICDTEQVSLIFISHDLGAVCFLCDSVMVMSRGRVVEAGAVPALFEAPAAPETRALVSSVPVQPGV</sequence>
<feature type="domain" description="ABC transporter" evidence="5">
    <location>
        <begin position="5"/>
        <end position="252"/>
    </location>
</feature>
<keyword evidence="2" id="KW-0813">Transport</keyword>
<accession>A0A3P1WSE7</accession>
<dbReference type="GO" id="GO:0005524">
    <property type="term" value="F:ATP binding"/>
    <property type="evidence" value="ECO:0007669"/>
    <property type="project" value="UniProtKB-KW"/>
</dbReference>
<organism evidence="6 7">
    <name type="scientific">Arachnia propionica</name>
    <dbReference type="NCBI Taxonomy" id="1750"/>
    <lineage>
        <taxon>Bacteria</taxon>
        <taxon>Bacillati</taxon>
        <taxon>Actinomycetota</taxon>
        <taxon>Actinomycetes</taxon>
        <taxon>Propionibacteriales</taxon>
        <taxon>Propionibacteriaceae</taxon>
        <taxon>Arachnia</taxon>
    </lineage>
</organism>
<evidence type="ECO:0000256" key="3">
    <source>
        <dbReference type="ARBA" id="ARBA00022741"/>
    </source>
</evidence>
<dbReference type="CDD" id="cd03257">
    <property type="entry name" value="ABC_NikE_OppD_transporters"/>
    <property type="match status" value="1"/>
</dbReference>
<dbReference type="Gene3D" id="3.40.50.300">
    <property type="entry name" value="P-loop containing nucleotide triphosphate hydrolases"/>
    <property type="match status" value="1"/>
</dbReference>
<dbReference type="SUPFAM" id="SSF52540">
    <property type="entry name" value="P-loop containing nucleoside triphosphate hydrolases"/>
    <property type="match status" value="1"/>
</dbReference>
<dbReference type="InterPro" id="IPR050319">
    <property type="entry name" value="ABC_transp_ATP-bind"/>
</dbReference>
<dbReference type="InterPro" id="IPR027417">
    <property type="entry name" value="P-loop_NTPase"/>
</dbReference>
<dbReference type="PROSITE" id="PS00211">
    <property type="entry name" value="ABC_TRANSPORTER_1"/>
    <property type="match status" value="1"/>
</dbReference>
<name>A0A3P1WSE7_9ACTN</name>
<evidence type="ECO:0000256" key="4">
    <source>
        <dbReference type="ARBA" id="ARBA00022840"/>
    </source>
</evidence>
<dbReference type="InterPro" id="IPR003439">
    <property type="entry name" value="ABC_transporter-like_ATP-bd"/>
</dbReference>
<dbReference type="Pfam" id="PF00005">
    <property type="entry name" value="ABC_tran"/>
    <property type="match status" value="1"/>
</dbReference>
<keyword evidence="4 6" id="KW-0067">ATP-binding</keyword>
<dbReference type="GO" id="GO:0055085">
    <property type="term" value="P:transmembrane transport"/>
    <property type="evidence" value="ECO:0007669"/>
    <property type="project" value="UniProtKB-ARBA"/>
</dbReference>
<evidence type="ECO:0000256" key="1">
    <source>
        <dbReference type="ARBA" id="ARBA00005417"/>
    </source>
</evidence>
<evidence type="ECO:0000313" key="7">
    <source>
        <dbReference type="Proteomes" id="UP000280935"/>
    </source>
</evidence>
<dbReference type="SMART" id="SM00382">
    <property type="entry name" value="AAA"/>
    <property type="match status" value="1"/>
</dbReference>
<keyword evidence="3" id="KW-0547">Nucleotide-binding</keyword>
<dbReference type="InterPro" id="IPR003593">
    <property type="entry name" value="AAA+_ATPase"/>
</dbReference>
<comment type="similarity">
    <text evidence="1">Belongs to the ABC transporter superfamily.</text>
</comment>
<dbReference type="Proteomes" id="UP000280935">
    <property type="component" value="Unassembled WGS sequence"/>
</dbReference>
<dbReference type="AlphaFoldDB" id="A0A3P1WSE7"/>
<evidence type="ECO:0000313" key="6">
    <source>
        <dbReference type="EMBL" id="RRD48886.1"/>
    </source>
</evidence>
<dbReference type="RefSeq" id="WP_125228457.1">
    <property type="nucleotide sequence ID" value="NZ_RQYT01000027.1"/>
</dbReference>